<dbReference type="GO" id="GO:0000725">
    <property type="term" value="P:recombinational repair"/>
    <property type="evidence" value="ECO:0007669"/>
    <property type="project" value="TreeGrafter"/>
</dbReference>
<keyword evidence="1 5" id="KW-0547">Nucleotide-binding</keyword>
<dbReference type="PANTHER" id="PTHR11070:SF45">
    <property type="entry name" value="DNA 3'-5' HELICASE"/>
    <property type="match status" value="1"/>
</dbReference>
<dbReference type="InterPro" id="IPR027785">
    <property type="entry name" value="UvrD-like_helicase_C"/>
</dbReference>
<evidence type="ECO:0000259" key="6">
    <source>
        <dbReference type="PROSITE" id="PS51198"/>
    </source>
</evidence>
<organism evidence="7 8">
    <name type="scientific">Actinoalloteichus hymeniacidonis</name>
    <dbReference type="NCBI Taxonomy" id="340345"/>
    <lineage>
        <taxon>Bacteria</taxon>
        <taxon>Bacillati</taxon>
        <taxon>Actinomycetota</taxon>
        <taxon>Actinomycetes</taxon>
        <taxon>Pseudonocardiales</taxon>
        <taxon>Pseudonocardiaceae</taxon>
        <taxon>Actinoalloteichus</taxon>
    </lineage>
</organism>
<reference evidence="8" key="1">
    <citation type="submission" date="2016-03" db="EMBL/GenBank/DDBJ databases">
        <title>Complete genome sequence of the type strain Actinoalloteichus hymeniacidonis DSM 45092.</title>
        <authorList>
            <person name="Schaffert L."/>
            <person name="Albersmeier A."/>
            <person name="Winkler A."/>
            <person name="Kalinowski J."/>
            <person name="Zotchev S."/>
            <person name="Ruckert C."/>
        </authorList>
    </citation>
    <scope>NUCLEOTIDE SEQUENCE [LARGE SCALE GENOMIC DNA]</scope>
    <source>
        <strain evidence="8">HPA177(T) (DSM 45092(T))</strain>
    </source>
</reference>
<sequence>MLYARLDVLRKETSARHAAVLGQEHAGTPQAWLERDIAAAMYAEELTRLRDVEEGLYFGRLDLEGGEQRHIGRLGLFDDENEYEALLMDWRAPAARPFYTATAASPEDVRMRRHVRTRGRTVMAIDDEVLDLSTASEAGSDSLTGEAALLAAMSRSRTGRMTDIVATIQQEQDRIIRSPRSGVLVVQGGPGTGKTAVALHRTAYLLYTHRDQLAKRGTLIIGPNPTFLHYISQVLPSLGETGVVLSTIAELYPGVTATRQESPSVAALKGDAKMIKLMSAAVKDRQLVPRQPIELQVDRETVTIDRSMVTDARGRARRSRKPHNEAKEIFLREMLSSMTLQVADRLGRHLLDRADLDDIKEELSSDDAVRSTLDELWPTLSPQRLLRELFSSPKRLATAARRLYTQEECAAMLRTEGDGWSAADIPLLDEADELLGEDTRAARKREEQARRAEIIYAQGVLDILDLEEDLDPELLRAVDIVDADQLASRQEERRYETTAERAAGDRTWTYGHVVVDEAQELSAMAWRILMRRCPSKSMTLVGDVAQTGAEGGADSWSQILRPYVAERWRLEELTVNYRTPAEIMSIAAQVATAIDPDLRAPQSVRETGVPPWSLRIDPAATTETLAKLVAEEIAEVDDGRIAVLVPGALLGQVGQALASEAEEATEEIAGTVSAPGPTGDLDSQTTVLTVGQAKGLEFDSVLVVEPQQIVAESPRGLNDLYVALTRTTRRLGVVHTDELPDELSGLRVRTDVSANGTE</sequence>
<dbReference type="Proteomes" id="UP000095210">
    <property type="component" value="Chromosome"/>
</dbReference>
<gene>
    <name evidence="7" type="ORF">TL08_20280</name>
</gene>
<dbReference type="PROSITE" id="PS51198">
    <property type="entry name" value="UVRD_HELICASE_ATP_BIND"/>
    <property type="match status" value="1"/>
</dbReference>
<evidence type="ECO:0000256" key="1">
    <source>
        <dbReference type="ARBA" id="ARBA00022741"/>
    </source>
</evidence>
<dbReference type="AlphaFoldDB" id="A0AAC9N093"/>
<keyword evidence="2 5" id="KW-0378">Hydrolase</keyword>
<keyword evidence="3 5" id="KW-0347">Helicase</keyword>
<evidence type="ECO:0000256" key="2">
    <source>
        <dbReference type="ARBA" id="ARBA00022801"/>
    </source>
</evidence>
<dbReference type="InterPro" id="IPR000212">
    <property type="entry name" value="DNA_helicase_UvrD/REP"/>
</dbReference>
<evidence type="ECO:0000313" key="8">
    <source>
        <dbReference type="Proteomes" id="UP000095210"/>
    </source>
</evidence>
<dbReference type="Gene3D" id="3.40.50.300">
    <property type="entry name" value="P-loop containing nucleotide triphosphate hydrolases"/>
    <property type="match status" value="3"/>
</dbReference>
<dbReference type="SUPFAM" id="SSF52540">
    <property type="entry name" value="P-loop containing nucleoside triphosphate hydrolases"/>
    <property type="match status" value="1"/>
</dbReference>
<proteinExistence type="predicted"/>
<dbReference type="GO" id="GO:0005829">
    <property type="term" value="C:cytosol"/>
    <property type="evidence" value="ECO:0007669"/>
    <property type="project" value="TreeGrafter"/>
</dbReference>
<dbReference type="GO" id="GO:0043138">
    <property type="term" value="F:3'-5' DNA helicase activity"/>
    <property type="evidence" value="ECO:0007669"/>
    <property type="project" value="TreeGrafter"/>
</dbReference>
<evidence type="ECO:0000256" key="5">
    <source>
        <dbReference type="PROSITE-ProRule" id="PRU00560"/>
    </source>
</evidence>
<dbReference type="EMBL" id="CP014859">
    <property type="protein sequence ID" value="AOS64847.1"/>
    <property type="molecule type" value="Genomic_DNA"/>
</dbReference>
<dbReference type="GO" id="GO:0016787">
    <property type="term" value="F:hydrolase activity"/>
    <property type="evidence" value="ECO:0007669"/>
    <property type="project" value="UniProtKB-UniRule"/>
</dbReference>
<dbReference type="InterPro" id="IPR014016">
    <property type="entry name" value="UvrD-like_ATP-bd"/>
</dbReference>
<keyword evidence="8" id="KW-1185">Reference proteome</keyword>
<dbReference type="Pfam" id="PF13538">
    <property type="entry name" value="UvrD_C_2"/>
    <property type="match status" value="1"/>
</dbReference>
<keyword evidence="4 5" id="KW-0067">ATP-binding</keyword>
<dbReference type="GO" id="GO:0005524">
    <property type="term" value="F:ATP binding"/>
    <property type="evidence" value="ECO:0007669"/>
    <property type="project" value="UniProtKB-UniRule"/>
</dbReference>
<accession>A0AAC9N093</accession>
<dbReference type="Pfam" id="PF13245">
    <property type="entry name" value="AAA_19"/>
    <property type="match status" value="1"/>
</dbReference>
<feature type="binding site" evidence="5">
    <location>
        <begin position="188"/>
        <end position="195"/>
    </location>
    <ligand>
        <name>ATP</name>
        <dbReference type="ChEBI" id="CHEBI:30616"/>
    </ligand>
</feature>
<protein>
    <submittedName>
        <fullName evidence="7">DNA/RNA helicase, superfamily I</fullName>
    </submittedName>
</protein>
<evidence type="ECO:0000313" key="7">
    <source>
        <dbReference type="EMBL" id="AOS64847.1"/>
    </source>
</evidence>
<name>A0AAC9N093_9PSEU</name>
<dbReference type="GO" id="GO:0003677">
    <property type="term" value="F:DNA binding"/>
    <property type="evidence" value="ECO:0007669"/>
    <property type="project" value="InterPro"/>
</dbReference>
<dbReference type="KEGG" id="ahm:TL08_20280"/>
<evidence type="ECO:0000256" key="3">
    <source>
        <dbReference type="ARBA" id="ARBA00022806"/>
    </source>
</evidence>
<feature type="domain" description="UvrD-like helicase ATP-binding" evidence="6">
    <location>
        <begin position="167"/>
        <end position="580"/>
    </location>
</feature>
<dbReference type="PANTHER" id="PTHR11070">
    <property type="entry name" value="UVRD / RECB / PCRA DNA HELICASE FAMILY MEMBER"/>
    <property type="match status" value="1"/>
</dbReference>
<dbReference type="InterPro" id="IPR027417">
    <property type="entry name" value="P-loop_NTPase"/>
</dbReference>
<evidence type="ECO:0000256" key="4">
    <source>
        <dbReference type="ARBA" id="ARBA00022840"/>
    </source>
</evidence>